<dbReference type="GO" id="GO:0006635">
    <property type="term" value="P:fatty acid beta-oxidation"/>
    <property type="evidence" value="ECO:0007669"/>
    <property type="project" value="TreeGrafter"/>
</dbReference>
<reference evidence="3" key="1">
    <citation type="submission" date="2022-09" db="EMBL/GenBank/DDBJ databases">
        <title>Fusarium specimens isolated from Avocado Roots.</title>
        <authorList>
            <person name="Stajich J."/>
            <person name="Roper C."/>
            <person name="Heimlech-Rivalta G."/>
        </authorList>
    </citation>
    <scope>NUCLEOTIDE SEQUENCE</scope>
    <source>
        <strain evidence="3">CF00136</strain>
    </source>
</reference>
<dbReference type="Pfam" id="PF00378">
    <property type="entry name" value="ECH_1"/>
    <property type="match status" value="1"/>
</dbReference>
<protein>
    <recommendedName>
        <fullName evidence="5">Enoyl-CoA hydratase</fullName>
    </recommendedName>
</protein>
<dbReference type="Gene3D" id="3.90.226.10">
    <property type="entry name" value="2-enoyl-CoA Hydratase, Chain A, domain 1"/>
    <property type="match status" value="1"/>
</dbReference>
<evidence type="ECO:0000313" key="3">
    <source>
        <dbReference type="EMBL" id="KAJ4267036.1"/>
    </source>
</evidence>
<evidence type="ECO:0008006" key="5">
    <source>
        <dbReference type="Google" id="ProtNLM"/>
    </source>
</evidence>
<dbReference type="InterPro" id="IPR018376">
    <property type="entry name" value="Enoyl-CoA_hyd/isom_CS"/>
</dbReference>
<evidence type="ECO:0000256" key="2">
    <source>
        <dbReference type="RuleBase" id="RU003707"/>
    </source>
</evidence>
<sequence length="486" mass="53446">MASTLGSVSHYVLHETKNPQIGLPWSPGTPYASLSAALLRAEHYFGINEDPTEALKQRCIIEGIVDSHLAGSYIFAKAIFHLSHCLLHHPFLIQQRLQPFKQKAPLIFMKAAWEKCRTHAKSITDLRSLNNHNVLLVTSLYGYCAMVAGTIHALAMNDDRVSVREESKKSYYAAMESLKDLSSYWGHAALMVKRLERFHSQCKSRGHQLKPCIADVQHSPADVKALWQSVDYTSLSTPTRPGSPSIVGESVGKTGFNSSSDQFDFTNFGAFEGMDIFNNFSFFGGDIRIDEWMGYQRSGIRLNLPANGFGGLSLRNGKKPVIAAVNGPAHGGGCEMAINCDMVIASSKATFCLPEVKRGVTAFAGALPRIVKIAGRQRAAELALTGRAVTAQEFMQWGICNFVVDSDQSVVDKALEYAKMISGASPDAVIVTREGLKLGWEALGVTDASRVFQDGWGSRIYEGANMQEGLDAYTEKREPRWKRSKL</sequence>
<dbReference type="GO" id="GO:0005739">
    <property type="term" value="C:mitochondrion"/>
    <property type="evidence" value="ECO:0007669"/>
    <property type="project" value="TreeGrafter"/>
</dbReference>
<dbReference type="EMBL" id="JAOQAZ010000004">
    <property type="protein sequence ID" value="KAJ4267036.1"/>
    <property type="molecule type" value="Genomic_DNA"/>
</dbReference>
<comment type="caution">
    <text evidence="3">The sequence shown here is derived from an EMBL/GenBank/DDBJ whole genome shotgun (WGS) entry which is preliminary data.</text>
</comment>
<comment type="similarity">
    <text evidence="1 2">Belongs to the enoyl-CoA hydratase/isomerase family.</text>
</comment>
<gene>
    <name evidence="3" type="ORF">NW762_003134</name>
</gene>
<organism evidence="3 4">
    <name type="scientific">Fusarium torreyae</name>
    <dbReference type="NCBI Taxonomy" id="1237075"/>
    <lineage>
        <taxon>Eukaryota</taxon>
        <taxon>Fungi</taxon>
        <taxon>Dikarya</taxon>
        <taxon>Ascomycota</taxon>
        <taxon>Pezizomycotina</taxon>
        <taxon>Sordariomycetes</taxon>
        <taxon>Hypocreomycetidae</taxon>
        <taxon>Hypocreales</taxon>
        <taxon>Nectriaceae</taxon>
        <taxon>Fusarium</taxon>
    </lineage>
</organism>
<dbReference type="InterPro" id="IPR001753">
    <property type="entry name" value="Enoyl-CoA_hydra/iso"/>
</dbReference>
<dbReference type="PANTHER" id="PTHR11941:SF158">
    <property type="entry name" value="ENOYL-COA HYDRATASE (AFU_ORTHOLOGUE AFUA_2G10650)"/>
    <property type="match status" value="1"/>
</dbReference>
<dbReference type="AlphaFoldDB" id="A0A9W8VIM3"/>
<dbReference type="PANTHER" id="PTHR11941">
    <property type="entry name" value="ENOYL-COA HYDRATASE-RELATED"/>
    <property type="match status" value="1"/>
</dbReference>
<dbReference type="Proteomes" id="UP001152049">
    <property type="component" value="Unassembled WGS sequence"/>
</dbReference>
<dbReference type="GO" id="GO:0003824">
    <property type="term" value="F:catalytic activity"/>
    <property type="evidence" value="ECO:0007669"/>
    <property type="project" value="InterPro"/>
</dbReference>
<dbReference type="OrthoDB" id="424974at2759"/>
<dbReference type="InterPro" id="IPR029045">
    <property type="entry name" value="ClpP/crotonase-like_dom_sf"/>
</dbReference>
<dbReference type="SUPFAM" id="SSF52096">
    <property type="entry name" value="ClpP/crotonase"/>
    <property type="match status" value="1"/>
</dbReference>
<evidence type="ECO:0000256" key="1">
    <source>
        <dbReference type="ARBA" id="ARBA00005254"/>
    </source>
</evidence>
<dbReference type="CDD" id="cd12148">
    <property type="entry name" value="fungal_TF_MHR"/>
    <property type="match status" value="1"/>
</dbReference>
<dbReference type="CDD" id="cd06558">
    <property type="entry name" value="crotonase-like"/>
    <property type="match status" value="1"/>
</dbReference>
<keyword evidence="4" id="KW-1185">Reference proteome</keyword>
<dbReference type="PROSITE" id="PS00166">
    <property type="entry name" value="ENOYL_COA_HYDRATASE"/>
    <property type="match status" value="1"/>
</dbReference>
<accession>A0A9W8VIM3</accession>
<evidence type="ECO:0000313" key="4">
    <source>
        <dbReference type="Proteomes" id="UP001152049"/>
    </source>
</evidence>
<proteinExistence type="inferred from homology"/>
<name>A0A9W8VIM3_9HYPO</name>